<organism evidence="2 3">
    <name type="scientific">Bursaphelenchus okinawaensis</name>
    <dbReference type="NCBI Taxonomy" id="465554"/>
    <lineage>
        <taxon>Eukaryota</taxon>
        <taxon>Metazoa</taxon>
        <taxon>Ecdysozoa</taxon>
        <taxon>Nematoda</taxon>
        <taxon>Chromadorea</taxon>
        <taxon>Rhabditida</taxon>
        <taxon>Tylenchina</taxon>
        <taxon>Tylenchomorpha</taxon>
        <taxon>Aphelenchoidea</taxon>
        <taxon>Aphelenchoididae</taxon>
        <taxon>Bursaphelenchus</taxon>
    </lineage>
</organism>
<feature type="transmembrane region" description="Helical" evidence="1">
    <location>
        <begin position="6"/>
        <end position="29"/>
    </location>
</feature>
<name>A0A811LKZ7_9BILA</name>
<reference evidence="2" key="1">
    <citation type="submission" date="2020-09" db="EMBL/GenBank/DDBJ databases">
        <authorList>
            <person name="Kikuchi T."/>
        </authorList>
    </citation>
    <scope>NUCLEOTIDE SEQUENCE</scope>
    <source>
        <strain evidence="2">SH1</strain>
    </source>
</reference>
<dbReference type="OrthoDB" id="10601840at2759"/>
<protein>
    <submittedName>
        <fullName evidence="2">Uncharacterized protein</fullName>
    </submittedName>
</protein>
<gene>
    <name evidence="2" type="ORF">BOKJ2_LOCUS14064</name>
</gene>
<proteinExistence type="predicted"/>
<dbReference type="EMBL" id="CAJFCW020000006">
    <property type="protein sequence ID" value="CAG9127683.1"/>
    <property type="molecule type" value="Genomic_DNA"/>
</dbReference>
<evidence type="ECO:0000313" key="2">
    <source>
        <dbReference type="EMBL" id="CAD5230295.1"/>
    </source>
</evidence>
<dbReference type="Proteomes" id="UP000783686">
    <property type="component" value="Unassembled WGS sequence"/>
</dbReference>
<dbReference type="Proteomes" id="UP000614601">
    <property type="component" value="Unassembled WGS sequence"/>
</dbReference>
<dbReference type="AlphaFoldDB" id="A0A811LKZ7"/>
<keyword evidence="1" id="KW-0812">Transmembrane</keyword>
<accession>A0A811LKZ7</accession>
<keyword evidence="1" id="KW-1133">Transmembrane helix</keyword>
<sequence length="103" mass="12077">MKKDYEFYICEGVGLAISAVLVVFLTYVWDRMLDKKRRQKMEKVLELEVEISRNNINVLPDDPEHNMQKKYIAAVTEQRKLLIELGVRDKEVNSDFKPDSVMA</sequence>
<dbReference type="EMBL" id="CAJFDH010000006">
    <property type="protein sequence ID" value="CAD5230295.1"/>
    <property type="molecule type" value="Genomic_DNA"/>
</dbReference>
<evidence type="ECO:0000256" key="1">
    <source>
        <dbReference type="SAM" id="Phobius"/>
    </source>
</evidence>
<evidence type="ECO:0000313" key="3">
    <source>
        <dbReference type="Proteomes" id="UP000614601"/>
    </source>
</evidence>
<comment type="caution">
    <text evidence="2">The sequence shown here is derived from an EMBL/GenBank/DDBJ whole genome shotgun (WGS) entry which is preliminary data.</text>
</comment>
<keyword evidence="1" id="KW-0472">Membrane</keyword>
<keyword evidence="3" id="KW-1185">Reference proteome</keyword>